<evidence type="ECO:0000256" key="1">
    <source>
        <dbReference type="ARBA" id="ARBA00022630"/>
    </source>
</evidence>
<evidence type="ECO:0000313" key="4">
    <source>
        <dbReference type="EMBL" id="HIZ89654.1"/>
    </source>
</evidence>
<dbReference type="InterPro" id="IPR029039">
    <property type="entry name" value="Flavoprotein-like_sf"/>
</dbReference>
<dbReference type="AlphaFoldDB" id="A0A9D2GUK7"/>
<dbReference type="EMBL" id="DXAQ01000106">
    <property type="protein sequence ID" value="HIZ89654.1"/>
    <property type="molecule type" value="Genomic_DNA"/>
</dbReference>
<dbReference type="Proteomes" id="UP000824176">
    <property type="component" value="Unassembled WGS sequence"/>
</dbReference>
<sequence length="178" mass="19535">MSKRVLIISSSPRKNGNSDTLCHSFAHGAKENGNDVIEIFTNNKEIHYCKGCGYCSNHDGCCQHDDMAEIIDEIMKSDVIVFSSPIYFYSISGQLKTLIDRLVAVYTKISSKEIYYIFAAAENGKNTFSRAAACIDGLCDCLSNVQVKGIIAAGGVWNKGAVDNTKYIQQAYDMGYAV</sequence>
<organism evidence="4 5">
    <name type="scientific">Candidatus Mucispirillum faecigallinarum</name>
    <dbReference type="NCBI Taxonomy" id="2838699"/>
    <lineage>
        <taxon>Bacteria</taxon>
        <taxon>Pseudomonadati</taxon>
        <taxon>Deferribacterota</taxon>
        <taxon>Deferribacteres</taxon>
        <taxon>Deferribacterales</taxon>
        <taxon>Mucispirillaceae</taxon>
        <taxon>Mucispirillum</taxon>
    </lineage>
</organism>
<gene>
    <name evidence="4" type="ORF">H9804_06895</name>
</gene>
<reference evidence="4" key="2">
    <citation type="submission" date="2021-04" db="EMBL/GenBank/DDBJ databases">
        <authorList>
            <person name="Gilroy R."/>
        </authorList>
    </citation>
    <scope>NUCLEOTIDE SEQUENCE</scope>
    <source>
        <strain evidence="4">ChiW4-1371</strain>
    </source>
</reference>
<dbReference type="Gene3D" id="3.40.50.360">
    <property type="match status" value="1"/>
</dbReference>
<keyword evidence="2" id="KW-0288">FMN</keyword>
<dbReference type="PANTHER" id="PTHR43278">
    <property type="entry name" value="NAD(P)H-DEPENDENT FMN-CONTAINING OXIDOREDUCTASE YWQN-RELATED"/>
    <property type="match status" value="1"/>
</dbReference>
<evidence type="ECO:0000259" key="3">
    <source>
        <dbReference type="Pfam" id="PF03358"/>
    </source>
</evidence>
<evidence type="ECO:0000256" key="2">
    <source>
        <dbReference type="ARBA" id="ARBA00022643"/>
    </source>
</evidence>
<proteinExistence type="predicted"/>
<dbReference type="InterPro" id="IPR051796">
    <property type="entry name" value="ISF_SsuE-like"/>
</dbReference>
<accession>A0A9D2GUK7</accession>
<evidence type="ECO:0000313" key="5">
    <source>
        <dbReference type="Proteomes" id="UP000824176"/>
    </source>
</evidence>
<reference evidence="4" key="1">
    <citation type="journal article" date="2021" name="PeerJ">
        <title>Extensive microbial diversity within the chicken gut microbiome revealed by metagenomics and culture.</title>
        <authorList>
            <person name="Gilroy R."/>
            <person name="Ravi A."/>
            <person name="Getino M."/>
            <person name="Pursley I."/>
            <person name="Horton D.L."/>
            <person name="Alikhan N.F."/>
            <person name="Baker D."/>
            <person name="Gharbi K."/>
            <person name="Hall N."/>
            <person name="Watson M."/>
            <person name="Adriaenssens E.M."/>
            <person name="Foster-Nyarko E."/>
            <person name="Jarju S."/>
            <person name="Secka A."/>
            <person name="Antonio M."/>
            <person name="Oren A."/>
            <person name="Chaudhuri R.R."/>
            <person name="La Ragione R."/>
            <person name="Hildebrand F."/>
            <person name="Pallen M.J."/>
        </authorList>
    </citation>
    <scope>NUCLEOTIDE SEQUENCE</scope>
    <source>
        <strain evidence="4">ChiW4-1371</strain>
    </source>
</reference>
<comment type="caution">
    <text evidence="4">The sequence shown here is derived from an EMBL/GenBank/DDBJ whole genome shotgun (WGS) entry which is preliminary data.</text>
</comment>
<dbReference type="GO" id="GO:0016491">
    <property type="term" value="F:oxidoreductase activity"/>
    <property type="evidence" value="ECO:0007669"/>
    <property type="project" value="InterPro"/>
</dbReference>
<name>A0A9D2GUK7_9BACT</name>
<feature type="domain" description="NADPH-dependent FMN reductase-like" evidence="3">
    <location>
        <begin position="4"/>
        <end position="108"/>
    </location>
</feature>
<keyword evidence="1" id="KW-0285">Flavoprotein</keyword>
<dbReference type="Pfam" id="PF03358">
    <property type="entry name" value="FMN_red"/>
    <property type="match status" value="1"/>
</dbReference>
<dbReference type="PANTHER" id="PTHR43278:SF2">
    <property type="entry name" value="IRON-SULFUR FLAVOPROTEIN"/>
    <property type="match status" value="1"/>
</dbReference>
<dbReference type="InterPro" id="IPR005025">
    <property type="entry name" value="FMN_Rdtase-like_dom"/>
</dbReference>
<protein>
    <submittedName>
        <fullName evidence="4">Flavodoxin family protein</fullName>
    </submittedName>
</protein>
<dbReference type="SUPFAM" id="SSF52218">
    <property type="entry name" value="Flavoproteins"/>
    <property type="match status" value="1"/>
</dbReference>